<dbReference type="EMBL" id="LJYW01000001">
    <property type="protein sequence ID" value="KPL51305.1"/>
    <property type="molecule type" value="Genomic_DNA"/>
</dbReference>
<name>A0A0N8GEE6_9HYPH</name>
<dbReference type="InterPro" id="IPR002818">
    <property type="entry name" value="DJ-1/PfpI"/>
</dbReference>
<dbReference type="Gene3D" id="3.40.50.880">
    <property type="match status" value="1"/>
</dbReference>
<dbReference type="InterPro" id="IPR006311">
    <property type="entry name" value="TAT_signal"/>
</dbReference>
<dbReference type="AlphaFoldDB" id="A0A0N8GEE6"/>
<reference evidence="3 4" key="1">
    <citation type="submission" date="2015-09" db="EMBL/GenBank/DDBJ databases">
        <authorList>
            <consortium name="Swine Surveillance"/>
        </authorList>
    </citation>
    <scope>NUCLEOTIDE SEQUENCE [LARGE SCALE GENOMIC DNA]</scope>
    <source>
        <strain evidence="3 4">16</strain>
    </source>
</reference>
<feature type="domain" description="DJ-1/PfpI" evidence="2">
    <location>
        <begin position="51"/>
        <end position="213"/>
    </location>
</feature>
<sequence length="277" mass="29153">MPHPTRRDLGTGLAALALALAGGTPPAAGAEAPPPAHDMTEMPASWMGREQIAMLVYPGFTALDLVGPHYMLTSLMGATTHVVARSRDPVVSDTGLTLVPSATFAEVPADLDILFVPGGTSGTLAAMRDPATMDFLADRGRSARFVTSVCTGSLLLGAAGLLDGYEATSHWMTRSLLPIFGAKPVDRRVVRDRNRITGAGVTAGVDFGLAMVADLRDRLYAESVQLLAEYAPDPPYRSGSPDTAPPLARKLLEDMLAGFLQRAEETGRAAFAARRPG</sequence>
<proteinExistence type="predicted"/>
<dbReference type="PANTHER" id="PTHR43130">
    <property type="entry name" value="ARAC-FAMILY TRANSCRIPTIONAL REGULATOR"/>
    <property type="match status" value="1"/>
</dbReference>
<evidence type="ECO:0000256" key="1">
    <source>
        <dbReference type="SAM" id="SignalP"/>
    </source>
</evidence>
<keyword evidence="4" id="KW-1185">Reference proteome</keyword>
<reference evidence="3 4" key="2">
    <citation type="submission" date="2015-10" db="EMBL/GenBank/DDBJ databases">
        <title>Draft Genome Sequence of Prosthecomicrobium hirschii ATCC 27832.</title>
        <authorList>
            <person name="Daniel J."/>
            <person name="Givan S.A."/>
            <person name="Brun Y.V."/>
            <person name="Brown P.J."/>
        </authorList>
    </citation>
    <scope>NUCLEOTIDE SEQUENCE [LARGE SCALE GENOMIC DNA]</scope>
    <source>
        <strain evidence="3 4">16</strain>
    </source>
</reference>
<feature type="chain" id="PRO_5006025657" evidence="1">
    <location>
        <begin position="31"/>
        <end position="277"/>
    </location>
</feature>
<dbReference type="InterPro" id="IPR052158">
    <property type="entry name" value="INH-QAR"/>
</dbReference>
<dbReference type="GO" id="GO:0006355">
    <property type="term" value="P:regulation of DNA-templated transcription"/>
    <property type="evidence" value="ECO:0007669"/>
    <property type="project" value="TreeGrafter"/>
</dbReference>
<dbReference type="RefSeq" id="WP_054357468.1">
    <property type="nucleotide sequence ID" value="NZ_LJYW01000001.1"/>
</dbReference>
<protein>
    <submittedName>
        <fullName evidence="3">Thiamine biosynthesis protein ThiJ</fullName>
    </submittedName>
</protein>
<gene>
    <name evidence="3" type="ORF">ABB55_02935</name>
</gene>
<evidence type="ECO:0000259" key="2">
    <source>
        <dbReference type="Pfam" id="PF01965"/>
    </source>
</evidence>
<comment type="caution">
    <text evidence="3">The sequence shown here is derived from an EMBL/GenBank/DDBJ whole genome shotgun (WGS) entry which is preliminary data.</text>
</comment>
<evidence type="ECO:0000313" key="3">
    <source>
        <dbReference type="EMBL" id="KPL51305.1"/>
    </source>
</evidence>
<feature type="signal peptide" evidence="1">
    <location>
        <begin position="1"/>
        <end position="30"/>
    </location>
</feature>
<dbReference type="STRING" id="665126.ABB55_02935"/>
<evidence type="ECO:0000313" key="4">
    <source>
        <dbReference type="Proteomes" id="UP000048984"/>
    </source>
</evidence>
<dbReference type="CDD" id="cd03139">
    <property type="entry name" value="GATase1_PfpI_2"/>
    <property type="match status" value="1"/>
</dbReference>
<keyword evidence="1" id="KW-0732">Signal</keyword>
<organism evidence="3 4">
    <name type="scientific">Prosthecodimorpha hirschii</name>
    <dbReference type="NCBI Taxonomy" id="665126"/>
    <lineage>
        <taxon>Bacteria</taxon>
        <taxon>Pseudomonadati</taxon>
        <taxon>Pseudomonadota</taxon>
        <taxon>Alphaproteobacteria</taxon>
        <taxon>Hyphomicrobiales</taxon>
        <taxon>Ancalomicrobiaceae</taxon>
        <taxon>Prosthecodimorpha</taxon>
    </lineage>
</organism>
<dbReference type="InterPro" id="IPR029062">
    <property type="entry name" value="Class_I_gatase-like"/>
</dbReference>
<dbReference type="PROSITE" id="PS51318">
    <property type="entry name" value="TAT"/>
    <property type="match status" value="1"/>
</dbReference>
<dbReference type="Proteomes" id="UP000048984">
    <property type="component" value="Unassembled WGS sequence"/>
</dbReference>
<dbReference type="SUPFAM" id="SSF52317">
    <property type="entry name" value="Class I glutamine amidotransferase-like"/>
    <property type="match status" value="1"/>
</dbReference>
<dbReference type="PANTHER" id="PTHR43130:SF2">
    <property type="entry name" value="DJ-1_PFPI DOMAIN-CONTAINING PROTEIN"/>
    <property type="match status" value="1"/>
</dbReference>
<accession>A0A0N8GEE6</accession>
<dbReference type="Pfam" id="PF01965">
    <property type="entry name" value="DJ-1_PfpI"/>
    <property type="match status" value="1"/>
</dbReference>